<dbReference type="RefSeq" id="WP_214111704.1">
    <property type="nucleotide sequence ID" value="NZ_JAHCTB010000001.1"/>
</dbReference>
<gene>
    <name evidence="1" type="ORF">KIV10_01420</name>
</gene>
<dbReference type="InterPro" id="IPR014519">
    <property type="entry name" value="UCP024492"/>
</dbReference>
<dbReference type="EMBL" id="JAHCTB010000001">
    <property type="protein sequence ID" value="MBT0606830.1"/>
    <property type="molecule type" value="Genomic_DNA"/>
</dbReference>
<dbReference type="PANTHER" id="PTHR39337:SF1">
    <property type="entry name" value="BLR5642 PROTEIN"/>
    <property type="match status" value="1"/>
</dbReference>
<evidence type="ECO:0000313" key="2">
    <source>
        <dbReference type="Proteomes" id="UP001297092"/>
    </source>
</evidence>
<protein>
    <submittedName>
        <fullName evidence="1">DUF488 domain-containing protein</fullName>
    </submittedName>
</protein>
<keyword evidence="2" id="KW-1185">Reference proteome</keyword>
<organism evidence="1 2">
    <name type="scientific">Aequorivita echinoideorum</name>
    <dbReference type="NCBI Taxonomy" id="1549647"/>
    <lineage>
        <taxon>Bacteria</taxon>
        <taxon>Pseudomonadati</taxon>
        <taxon>Bacteroidota</taxon>
        <taxon>Flavobacteriia</taxon>
        <taxon>Flavobacteriales</taxon>
        <taxon>Flavobacteriaceae</taxon>
        <taxon>Aequorivita</taxon>
    </lineage>
</organism>
<evidence type="ECO:0000313" key="1">
    <source>
        <dbReference type="EMBL" id="MBT0606830.1"/>
    </source>
</evidence>
<proteinExistence type="predicted"/>
<dbReference type="PIRSF" id="PIRSF024492">
    <property type="entry name" value="UCP024492"/>
    <property type="match status" value="1"/>
</dbReference>
<comment type="caution">
    <text evidence="1">The sequence shown here is derived from an EMBL/GenBank/DDBJ whole genome shotgun (WGS) entry which is preliminary data.</text>
</comment>
<reference evidence="1 2" key="1">
    <citation type="submission" date="2021-05" db="EMBL/GenBank/DDBJ databases">
        <title>Aequorivita echinoideorum JCM 30378 genome.</title>
        <authorList>
            <person name="Zhang H."/>
            <person name="Li C."/>
        </authorList>
    </citation>
    <scope>NUCLEOTIDE SEQUENCE [LARGE SCALE GENOMIC DNA]</scope>
    <source>
        <strain evidence="1 2">JCM30378</strain>
    </source>
</reference>
<dbReference type="InterPro" id="IPR007438">
    <property type="entry name" value="DUF488"/>
</dbReference>
<sequence length="156" mass="17998">MTISILTIGYGNLDISQFISNLQCNNVQAVIDIRSKPYSRYLPDYNRNNLEHHLVANKIGYKFQGDKLGGLPSNPKLLTDNLPDYNKIRNTLLYRQGLDYLEKGLEFGCRMVLLCACSDYIKCHRHNLVGYDLERLGYEVVHILRDGSKVQDKRLF</sequence>
<dbReference type="Pfam" id="PF04343">
    <property type="entry name" value="DUF488"/>
    <property type="match status" value="1"/>
</dbReference>
<dbReference type="Proteomes" id="UP001297092">
    <property type="component" value="Unassembled WGS sequence"/>
</dbReference>
<name>A0ABS5S0Y3_9FLAO</name>
<accession>A0ABS5S0Y3</accession>
<dbReference type="PANTHER" id="PTHR39337">
    <property type="entry name" value="BLR5642 PROTEIN"/>
    <property type="match status" value="1"/>
</dbReference>